<dbReference type="GO" id="GO:0003872">
    <property type="term" value="F:6-phosphofructokinase activity"/>
    <property type="evidence" value="ECO:0007669"/>
    <property type="project" value="UniProtKB-UniRule"/>
</dbReference>
<comment type="function">
    <text evidence="6">Catalyzes the phosphorylation of D-fructose 6-phosphate, the first committing step of glycolysis. Uses inorganic phosphate (PPi) as phosphoryl donor instead of ATP like common ATP-dependent phosphofructokinases (ATP-PFKs), which renders the reaction reversible, and can thus function both in glycolysis and gluconeogenesis. Consistently, PPi-PFK can replace the enzymes of both the forward (ATP-PFK) and reverse (fructose-bisphosphatase (FBPase)) reactions.</text>
</comment>
<evidence type="ECO:0000313" key="9">
    <source>
        <dbReference type="Proteomes" id="UP000886890"/>
    </source>
</evidence>
<dbReference type="GO" id="GO:0047334">
    <property type="term" value="F:diphosphate-fructose-6-phosphate 1-phosphotransferase activity"/>
    <property type="evidence" value="ECO:0007669"/>
    <property type="project" value="UniProtKB-EC"/>
</dbReference>
<dbReference type="GO" id="GO:0005737">
    <property type="term" value="C:cytoplasm"/>
    <property type="evidence" value="ECO:0007669"/>
    <property type="project" value="UniProtKB-SubCell"/>
</dbReference>
<proteinExistence type="inferred from homology"/>
<dbReference type="PIRSF" id="PIRSF036483">
    <property type="entry name" value="PFK_XF0274"/>
    <property type="match status" value="1"/>
</dbReference>
<comment type="similarity">
    <text evidence="6">Belongs to the phosphofructokinase type A (PFKA) family. PPi-dependent PFK group II subfamily. Clade 'B2' sub-subfamily.</text>
</comment>
<feature type="binding site" evidence="6">
    <location>
        <position position="11"/>
    </location>
    <ligand>
        <name>diphosphate</name>
        <dbReference type="ChEBI" id="CHEBI:33019"/>
    </ligand>
</feature>
<gene>
    <name evidence="6" type="primary">pfp</name>
    <name evidence="8" type="ORF">H9734_06820</name>
</gene>
<keyword evidence="6" id="KW-0963">Cytoplasm</keyword>
<reference evidence="8" key="1">
    <citation type="journal article" date="2021" name="PeerJ">
        <title>Extensive microbial diversity within the chicken gut microbiome revealed by metagenomics and culture.</title>
        <authorList>
            <person name="Gilroy R."/>
            <person name="Ravi A."/>
            <person name="Getino M."/>
            <person name="Pursley I."/>
            <person name="Horton D.L."/>
            <person name="Alikhan N.F."/>
            <person name="Baker D."/>
            <person name="Gharbi K."/>
            <person name="Hall N."/>
            <person name="Watson M."/>
            <person name="Adriaenssens E.M."/>
            <person name="Foster-Nyarko E."/>
            <person name="Jarju S."/>
            <person name="Secka A."/>
            <person name="Antonio M."/>
            <person name="Oren A."/>
            <person name="Chaudhuri R.R."/>
            <person name="La Ragione R."/>
            <person name="Hildebrand F."/>
            <person name="Pallen M.J."/>
        </authorList>
    </citation>
    <scope>NUCLEOTIDE SEQUENCE</scope>
    <source>
        <strain evidence="8">CHK183-1962</strain>
    </source>
</reference>
<evidence type="ECO:0000256" key="4">
    <source>
        <dbReference type="ARBA" id="ARBA00022777"/>
    </source>
</evidence>
<dbReference type="InterPro" id="IPR050929">
    <property type="entry name" value="PFKA"/>
</dbReference>
<dbReference type="InterPro" id="IPR022953">
    <property type="entry name" value="ATP_PFK"/>
</dbReference>
<feature type="binding site" evidence="6">
    <location>
        <position position="245"/>
    </location>
    <ligand>
        <name>substrate</name>
    </ligand>
</feature>
<dbReference type="NCBIfam" id="NF010675">
    <property type="entry name" value="PRK14072.1"/>
    <property type="match status" value="1"/>
</dbReference>
<keyword evidence="3 6" id="KW-0479">Metal-binding</keyword>
<keyword evidence="5 6" id="KW-0460">Magnesium</keyword>
<sequence>MKNLLVAQSGGPTAAINATLAGVFQGAVCSDRVDNIYGAVNGIQGVMEERFVDLRKLLGNTQDQELLSQTPAAALGSCRLKLKDPAKDPSDFEKIISIFRKHEIHYFIYIGGNDSMDTVDKLSAYVSAQGIDDIRVMGAPKTIDNDLMGTDHCPGFGSAAKYIATTFSELERDCHVYNVKAVTIVEVMGRNAGWLTAASSLARLNGGEGPALIYLCEVPFDPEKFLQDVQEQLKIWDSVLVAVSEGVHDAQGRYLSEQTQSGATDNFGHSYIAGAAGVLEQLVRDRIGCKVRSIELNLMQRSAAHIASATDIRESQMLGRKACQCALDGKSGRMAAIRRISDEPYRIELTDVPVSESANAEKTVPAEWITPDGHDVTPEMTAYLKPLIQGESPVTYKNGIPCHIRLY</sequence>
<organism evidence="8 9">
    <name type="scientific">Candidatus Fusicatenibacter merdavium</name>
    <dbReference type="NCBI Taxonomy" id="2838600"/>
    <lineage>
        <taxon>Bacteria</taxon>
        <taxon>Bacillati</taxon>
        <taxon>Bacillota</taxon>
        <taxon>Clostridia</taxon>
        <taxon>Lachnospirales</taxon>
        <taxon>Lachnospiraceae</taxon>
        <taxon>Fusicatenibacter</taxon>
    </lineage>
</organism>
<feature type="binding site" evidence="6">
    <location>
        <position position="113"/>
    </location>
    <ligand>
        <name>Mg(2+)</name>
        <dbReference type="ChEBI" id="CHEBI:18420"/>
        <note>catalytic</note>
    </ligand>
</feature>
<dbReference type="EMBL" id="DXEK01000113">
    <property type="protein sequence ID" value="HIX77288.1"/>
    <property type="molecule type" value="Genomic_DNA"/>
</dbReference>
<dbReference type="PRINTS" id="PR00476">
    <property type="entry name" value="PHFRCTKINASE"/>
</dbReference>
<feature type="site" description="Important for catalytic activity and substrate specificity; stabilizes the transition state when the phosphoryl donor is PPi; prevents ATP from binding by mimicking the alpha-phosphate group of ATP" evidence="6">
    <location>
        <position position="114"/>
    </location>
</feature>
<dbReference type="Proteomes" id="UP000886890">
    <property type="component" value="Unassembled WGS sequence"/>
</dbReference>
<dbReference type="PANTHER" id="PTHR45770">
    <property type="entry name" value="ATP-DEPENDENT 6-PHOSPHOFRUCTOKINASE 1"/>
    <property type="match status" value="1"/>
</dbReference>
<evidence type="ECO:0000313" key="8">
    <source>
        <dbReference type="EMBL" id="HIX77288.1"/>
    </source>
</evidence>
<comment type="subunit">
    <text evidence="6">Homodimer.</text>
</comment>
<dbReference type="GO" id="GO:0046872">
    <property type="term" value="F:metal ion binding"/>
    <property type="evidence" value="ECO:0007669"/>
    <property type="project" value="UniProtKB-KW"/>
</dbReference>
<comment type="subcellular location">
    <subcellularLocation>
        <location evidence="6">Cytoplasm</location>
    </subcellularLocation>
</comment>
<dbReference type="EC" id="2.7.1.90" evidence="6"/>
<dbReference type="GO" id="GO:0006002">
    <property type="term" value="P:fructose 6-phosphate metabolic process"/>
    <property type="evidence" value="ECO:0007669"/>
    <property type="project" value="InterPro"/>
</dbReference>
<reference evidence="8" key="2">
    <citation type="submission" date="2021-04" db="EMBL/GenBank/DDBJ databases">
        <authorList>
            <person name="Gilroy R."/>
        </authorList>
    </citation>
    <scope>NUCLEOTIDE SEQUENCE</scope>
    <source>
        <strain evidence="8">CHK183-1962</strain>
    </source>
</reference>
<evidence type="ECO:0000256" key="1">
    <source>
        <dbReference type="ARBA" id="ARBA00001946"/>
    </source>
</evidence>
<evidence type="ECO:0000256" key="6">
    <source>
        <dbReference type="HAMAP-Rule" id="MF_01978"/>
    </source>
</evidence>
<dbReference type="HAMAP" id="MF_01978">
    <property type="entry name" value="Phosphofructokinase_II_B2"/>
    <property type="match status" value="1"/>
</dbReference>
<dbReference type="AlphaFoldDB" id="A0A9D1XD04"/>
<dbReference type="Pfam" id="PF00365">
    <property type="entry name" value="PFK"/>
    <property type="match status" value="1"/>
</dbReference>
<evidence type="ECO:0000256" key="2">
    <source>
        <dbReference type="ARBA" id="ARBA00022679"/>
    </source>
</evidence>
<comment type="caution">
    <text evidence="8">The sequence shown here is derived from an EMBL/GenBank/DDBJ whole genome shotgun (WGS) entry which is preliminary data.</text>
</comment>
<keyword evidence="6" id="KW-0324">Glycolysis</keyword>
<comment type="caution">
    <text evidence="6">Lacks conserved residue(s) required for the propagation of feature annotation.</text>
</comment>
<comment type="cofactor">
    <cofactor evidence="1 6">
        <name>Mg(2+)</name>
        <dbReference type="ChEBI" id="CHEBI:18420"/>
    </cofactor>
</comment>
<comment type="activity regulation">
    <text evidence="6">Non-allosteric.</text>
</comment>
<comment type="pathway">
    <text evidence="6">Carbohydrate degradation; glycolysis; D-glyceraldehyde 3-phosphate and glycerone phosphate from D-glucose: step 3/4.</text>
</comment>
<protein>
    <recommendedName>
        <fullName evidence="6">Pyrophosphate--fructose 6-phosphate 1-phosphotransferase</fullName>
        <ecNumber evidence="6">2.7.1.90</ecNumber>
    </recommendedName>
    <alternativeName>
        <fullName evidence="6">6-phosphofructokinase, pyrophosphate dependent</fullName>
    </alternativeName>
    <alternativeName>
        <fullName evidence="6">PPi-dependent phosphofructokinase</fullName>
        <shortName evidence="6">PPi-PFK</shortName>
    </alternativeName>
    <alternativeName>
        <fullName evidence="6">Pyrophosphate-dependent 6-phosphofructose-1-kinase</fullName>
    </alternativeName>
</protein>
<feature type="domain" description="Phosphofructokinase" evidence="7">
    <location>
        <begin position="4"/>
        <end position="325"/>
    </location>
</feature>
<evidence type="ECO:0000256" key="5">
    <source>
        <dbReference type="ARBA" id="ARBA00022842"/>
    </source>
</evidence>
<dbReference type="SUPFAM" id="SSF53784">
    <property type="entry name" value="Phosphofructokinase"/>
    <property type="match status" value="1"/>
</dbReference>
<feature type="site" description="Important for catalytic activity; stabilizes the transition state when the phosphoryl donor is PPi" evidence="6">
    <location>
        <position position="141"/>
    </location>
</feature>
<dbReference type="InterPro" id="IPR011404">
    <property type="entry name" value="PPi-PFK"/>
</dbReference>
<name>A0A9D1XD04_9FIRM</name>
<feature type="active site" description="Proton acceptor" evidence="6">
    <location>
        <position position="144"/>
    </location>
</feature>
<dbReference type="InterPro" id="IPR000023">
    <property type="entry name" value="Phosphofructokinase_dom"/>
</dbReference>
<keyword evidence="2 6" id="KW-0808">Transferase</keyword>
<dbReference type="Gene3D" id="3.40.50.450">
    <property type="match status" value="1"/>
</dbReference>
<keyword evidence="4 6" id="KW-0418">Kinase</keyword>
<feature type="binding site" evidence="6">
    <location>
        <begin position="188"/>
        <end position="190"/>
    </location>
    <ligand>
        <name>substrate</name>
    </ligand>
</feature>
<dbReference type="Gene3D" id="3.40.50.460">
    <property type="entry name" value="Phosphofructokinase domain"/>
    <property type="match status" value="1"/>
</dbReference>
<comment type="catalytic activity">
    <reaction evidence="6">
        <text>beta-D-fructose 6-phosphate + diphosphate = beta-D-fructose 1,6-bisphosphate + phosphate + H(+)</text>
        <dbReference type="Rhea" id="RHEA:13613"/>
        <dbReference type="ChEBI" id="CHEBI:15378"/>
        <dbReference type="ChEBI" id="CHEBI:32966"/>
        <dbReference type="ChEBI" id="CHEBI:33019"/>
        <dbReference type="ChEBI" id="CHEBI:43474"/>
        <dbReference type="ChEBI" id="CHEBI:57634"/>
        <dbReference type="EC" id="2.7.1.90"/>
    </reaction>
</comment>
<feature type="binding site" evidence="6">
    <location>
        <begin position="142"/>
        <end position="144"/>
    </location>
    <ligand>
        <name>substrate</name>
    </ligand>
</feature>
<dbReference type="InterPro" id="IPR035966">
    <property type="entry name" value="PKF_sf"/>
</dbReference>
<accession>A0A9D1XD04</accession>
<evidence type="ECO:0000256" key="3">
    <source>
        <dbReference type="ARBA" id="ARBA00022723"/>
    </source>
</evidence>
<evidence type="ECO:0000259" key="7">
    <source>
        <dbReference type="Pfam" id="PF00365"/>
    </source>
</evidence>